<dbReference type="Proteomes" id="UP001316087">
    <property type="component" value="Unassembled WGS sequence"/>
</dbReference>
<dbReference type="EMBL" id="JAKZFC010000001">
    <property type="protein sequence ID" value="MCH7321518.1"/>
    <property type="molecule type" value="Genomic_DNA"/>
</dbReference>
<feature type="transmembrane region" description="Helical" evidence="1">
    <location>
        <begin position="12"/>
        <end position="31"/>
    </location>
</feature>
<keyword evidence="1" id="KW-1133">Transmembrane helix</keyword>
<accession>A0ABS9UC27</accession>
<evidence type="ECO:0000313" key="2">
    <source>
        <dbReference type="EMBL" id="MCH7321518.1"/>
    </source>
</evidence>
<reference evidence="2 3" key="1">
    <citation type="submission" date="2022-03" db="EMBL/GenBank/DDBJ databases">
        <authorList>
            <person name="Jo J.-H."/>
            <person name="Im W.-T."/>
        </authorList>
    </citation>
    <scope>NUCLEOTIDE SEQUENCE [LARGE SCALE GENOMIC DNA]</scope>
    <source>
        <strain evidence="2 3">MA9</strain>
    </source>
</reference>
<proteinExistence type="predicted"/>
<comment type="caution">
    <text evidence="2">The sequence shown here is derived from an EMBL/GenBank/DDBJ whole genome shotgun (WGS) entry which is preliminary data.</text>
</comment>
<feature type="transmembrane region" description="Helical" evidence="1">
    <location>
        <begin position="78"/>
        <end position="99"/>
    </location>
</feature>
<gene>
    <name evidence="2" type="ORF">LZ480_06385</name>
</gene>
<evidence type="ECO:0000256" key="1">
    <source>
        <dbReference type="SAM" id="Phobius"/>
    </source>
</evidence>
<protein>
    <submittedName>
        <fullName evidence="2">Uncharacterized protein</fullName>
    </submittedName>
</protein>
<sequence length="109" mass="12036">MPLEQEVPNILTIGFITIILIFTLSTIALWIRSKGNSTAYSMVSLHLLLLTTAFYFFMNAITLDSNHPMASEENSLQLGIAAVFWGLSMLSLLVAIFKFSSSSTKSKQS</sequence>
<feature type="transmembrane region" description="Helical" evidence="1">
    <location>
        <begin position="38"/>
        <end position="58"/>
    </location>
</feature>
<keyword evidence="1" id="KW-0472">Membrane</keyword>
<keyword evidence="3" id="KW-1185">Reference proteome</keyword>
<name>A0ABS9UC27_9BACL</name>
<keyword evidence="1" id="KW-0812">Transmembrane</keyword>
<organism evidence="2 3">
    <name type="scientific">Solibacillus palustris</name>
    <dbReference type="NCBI Taxonomy" id="2908203"/>
    <lineage>
        <taxon>Bacteria</taxon>
        <taxon>Bacillati</taxon>
        <taxon>Bacillota</taxon>
        <taxon>Bacilli</taxon>
        <taxon>Bacillales</taxon>
        <taxon>Caryophanaceae</taxon>
        <taxon>Solibacillus</taxon>
    </lineage>
</organism>
<evidence type="ECO:0000313" key="3">
    <source>
        <dbReference type="Proteomes" id="UP001316087"/>
    </source>
</evidence>
<dbReference type="RefSeq" id="WP_241368543.1">
    <property type="nucleotide sequence ID" value="NZ_JAKZFC010000001.1"/>
</dbReference>